<reference evidence="2" key="1">
    <citation type="journal article" date="2018" name="BMC Genomics">
        <title>Genomic insights into host adaptation between the wheat stripe rust pathogen (Puccinia striiformis f. sp. tritici) and the barley stripe rust pathogen (Puccinia striiformis f. sp. hordei).</title>
        <authorList>
            <person name="Xia C."/>
            <person name="Wang M."/>
            <person name="Yin C."/>
            <person name="Cornejo O.E."/>
            <person name="Hulbert S.H."/>
            <person name="Chen X."/>
        </authorList>
    </citation>
    <scope>NUCLEOTIDE SEQUENCE [LARGE SCALE GENOMIC DNA]</scope>
    <source>
        <strain evidence="2">93-210</strain>
    </source>
</reference>
<organism evidence="1 2">
    <name type="scientific">Puccinia striiformis f. sp. tritici</name>
    <dbReference type="NCBI Taxonomy" id="168172"/>
    <lineage>
        <taxon>Eukaryota</taxon>
        <taxon>Fungi</taxon>
        <taxon>Dikarya</taxon>
        <taxon>Basidiomycota</taxon>
        <taxon>Pucciniomycotina</taxon>
        <taxon>Pucciniomycetes</taxon>
        <taxon>Pucciniales</taxon>
        <taxon>Pucciniaceae</taxon>
        <taxon>Puccinia</taxon>
    </lineage>
</organism>
<name>A0ACC0EAN2_9BASI</name>
<reference evidence="2" key="2">
    <citation type="journal article" date="2018" name="Mol. Plant Microbe Interact.">
        <title>Genome sequence resources for the wheat stripe rust pathogen (Puccinia striiformis f. sp. tritici) and the barley stripe rust pathogen (Puccinia striiformis f. sp. hordei).</title>
        <authorList>
            <person name="Xia C."/>
            <person name="Wang M."/>
            <person name="Yin C."/>
            <person name="Cornejo O.E."/>
            <person name="Hulbert S.H."/>
            <person name="Chen X."/>
        </authorList>
    </citation>
    <scope>NUCLEOTIDE SEQUENCE [LARGE SCALE GENOMIC DNA]</scope>
    <source>
        <strain evidence="2">93-210</strain>
    </source>
</reference>
<gene>
    <name evidence="1" type="ORF">MJO28_009542</name>
</gene>
<accession>A0ACC0EAN2</accession>
<dbReference type="EMBL" id="CM045873">
    <property type="protein sequence ID" value="KAI7947634.1"/>
    <property type="molecule type" value="Genomic_DNA"/>
</dbReference>
<evidence type="ECO:0000313" key="2">
    <source>
        <dbReference type="Proteomes" id="UP001060170"/>
    </source>
</evidence>
<evidence type="ECO:0000313" key="1">
    <source>
        <dbReference type="EMBL" id="KAI7947634.1"/>
    </source>
</evidence>
<protein>
    <submittedName>
        <fullName evidence="1">Uncharacterized protein</fullName>
    </submittedName>
</protein>
<proteinExistence type="predicted"/>
<dbReference type="Proteomes" id="UP001060170">
    <property type="component" value="Chromosome 9"/>
</dbReference>
<reference evidence="1 2" key="3">
    <citation type="journal article" date="2022" name="Microbiol. Spectr.">
        <title>Folding features and dynamics of 3D genome architecture in plant fungal pathogens.</title>
        <authorList>
            <person name="Xia C."/>
        </authorList>
    </citation>
    <scope>NUCLEOTIDE SEQUENCE [LARGE SCALE GENOMIC DNA]</scope>
    <source>
        <strain evidence="1 2">93-210</strain>
    </source>
</reference>
<keyword evidence="2" id="KW-1185">Reference proteome</keyword>
<comment type="caution">
    <text evidence="1">The sequence shown here is derived from an EMBL/GenBank/DDBJ whole genome shotgun (WGS) entry which is preliminary data.</text>
</comment>
<sequence length="387" mass="44643">MANILDLPVEILEKIFDHLVKIEVPARMITTSLYDRESMNRTKLAARLREVINLRSVCRQWADLLYPRDLYDTISFGNSDRATDFIYDIAGRPATRPLPQCRYLRVHQLCTLESTLSVKCMTEIKNLDGLVNLFSESLIGLDIQVLEFFTLPITTIDLISRLPNLRFLRLGIHVDQEQRINKRTRFTLHDVPMPNSYNPSIDLKSVLSLLEAVRGLTSLDLTNLRPDNRTRYLRSRSSFLNYQFTQITKLNLDVNREEYHTLDGIARLSARLPTVSVLFNRDYRQAGELLVAVLNILGGRLEEISGVDGGPLLVLQLPMPKVFILREWQEYLSYFLLRPMFQNPDHVRDERVESVVLFRGIGENGLSSIPFHFPSLQSIHIAFMLDQ</sequence>